<comment type="caution">
    <text evidence="1">The sequence shown here is derived from an EMBL/GenBank/DDBJ whole genome shotgun (WGS) entry which is preliminary data.</text>
</comment>
<reference evidence="1 2" key="1">
    <citation type="journal article" date="2016" name="Appl. Environ. Microbiol.">
        <title>Function and Phylogeny of Bacterial Butyryl Coenzyme A:Acetate Transferases and Their Diversity in the Proximal Colon of Swine.</title>
        <authorList>
            <person name="Trachsel J."/>
            <person name="Bayles D.O."/>
            <person name="Looft T."/>
            <person name="Levine U.Y."/>
            <person name="Allen H.K."/>
        </authorList>
    </citation>
    <scope>NUCLEOTIDE SEQUENCE [LARGE SCALE GENOMIC DNA]</scope>
    <source>
        <strain evidence="1 2">68-3-10</strain>
    </source>
</reference>
<accession>A0A1Q9JGY0</accession>
<dbReference type="Proteomes" id="UP000187404">
    <property type="component" value="Unassembled WGS sequence"/>
</dbReference>
<gene>
    <name evidence="1" type="ORF">BHK98_04445</name>
</gene>
<dbReference type="AlphaFoldDB" id="A0A1Q9JGY0"/>
<organism evidence="1 2">
    <name type="scientific">Hornefia porci</name>
    <dbReference type="NCBI Taxonomy" id="2652292"/>
    <lineage>
        <taxon>Bacteria</taxon>
        <taxon>Bacillati</taxon>
        <taxon>Bacillota</taxon>
        <taxon>Clostridia</taxon>
        <taxon>Peptostreptococcales</taxon>
        <taxon>Anaerovoracaceae</taxon>
        <taxon>Hornefia</taxon>
    </lineage>
</organism>
<sequence>MAYFEHKKSDWKLFCERLPEWQEKYMERLIEEYIEYLQGDDPASTKFWEMEKRIRQDRRTPGVFLRLEKSNMDFDIICLIRDGVIGFGDLEGFSHELINRIEELNDAH</sequence>
<evidence type="ECO:0008006" key="3">
    <source>
        <dbReference type="Google" id="ProtNLM"/>
    </source>
</evidence>
<name>A0A1Q9JGY0_9FIRM</name>
<dbReference type="RefSeq" id="WP_075712377.1">
    <property type="nucleotide sequence ID" value="NZ_MJIE01000001.1"/>
</dbReference>
<dbReference type="EMBL" id="MJIE01000001">
    <property type="protein sequence ID" value="OLR55381.1"/>
    <property type="molecule type" value="Genomic_DNA"/>
</dbReference>
<proteinExistence type="predicted"/>
<evidence type="ECO:0000313" key="1">
    <source>
        <dbReference type="EMBL" id="OLR55381.1"/>
    </source>
</evidence>
<keyword evidence="2" id="KW-1185">Reference proteome</keyword>
<dbReference type="STRING" id="1261640.BHK98_04445"/>
<protein>
    <recommendedName>
        <fullName evidence="3">Multidrug transporter</fullName>
    </recommendedName>
</protein>
<dbReference type="OrthoDB" id="2004804at2"/>
<evidence type="ECO:0000313" key="2">
    <source>
        <dbReference type="Proteomes" id="UP000187404"/>
    </source>
</evidence>